<protein>
    <submittedName>
        <fullName evidence="2">TIGR02647 family protein</fullName>
    </submittedName>
</protein>
<dbReference type="InterPro" id="IPR013468">
    <property type="entry name" value="CHP02647"/>
</dbReference>
<accession>A0A5C5QIL3</accession>
<gene>
    <name evidence="2" type="ORF">FIV36_08715</name>
    <name evidence="1" type="ORF">SAMN05216591_4806</name>
</gene>
<dbReference type="OrthoDB" id="5600572at2"/>
<evidence type="ECO:0000313" key="3">
    <source>
        <dbReference type="Proteomes" id="UP000182858"/>
    </source>
</evidence>
<dbReference type="NCBIfam" id="TIGR02647">
    <property type="entry name" value="DNA"/>
    <property type="match status" value="1"/>
</dbReference>
<proteinExistence type="predicted"/>
<dbReference type="GeneID" id="78556156"/>
<dbReference type="EMBL" id="VFET01000006">
    <property type="protein sequence ID" value="TWS05185.1"/>
    <property type="molecule type" value="Genomic_DNA"/>
</dbReference>
<dbReference type="Proteomes" id="UP000317951">
    <property type="component" value="Unassembled WGS sequence"/>
</dbReference>
<keyword evidence="3" id="KW-1185">Reference proteome</keyword>
<dbReference type="Proteomes" id="UP000182858">
    <property type="component" value="Chromosome I"/>
</dbReference>
<evidence type="ECO:0000313" key="1">
    <source>
        <dbReference type="EMBL" id="SDG05638.1"/>
    </source>
</evidence>
<name>A0A5C5QIL3_9PSED</name>
<dbReference type="EMBL" id="LT629689">
    <property type="protein sequence ID" value="SDG05638.1"/>
    <property type="molecule type" value="Genomic_DNA"/>
</dbReference>
<organism evidence="2 4">
    <name type="scientific">Pseudomonas extremaustralis</name>
    <dbReference type="NCBI Taxonomy" id="359110"/>
    <lineage>
        <taxon>Bacteria</taxon>
        <taxon>Pseudomonadati</taxon>
        <taxon>Pseudomonadota</taxon>
        <taxon>Gammaproteobacteria</taxon>
        <taxon>Pseudomonadales</taxon>
        <taxon>Pseudomonadaceae</taxon>
        <taxon>Pseudomonas</taxon>
    </lineage>
</organism>
<reference evidence="2 4" key="2">
    <citation type="submission" date="2019-06" db="EMBL/GenBank/DDBJ databases">
        <title>Pseudomonas bimorpha sp. nov. isolated from bovine raw milk and skim milk concentrate.</title>
        <authorList>
            <person name="Hofmann K."/>
            <person name="Huptas C."/>
            <person name="Doll E."/>
            <person name="Scherer S."/>
            <person name="Wenning M."/>
        </authorList>
    </citation>
    <scope>NUCLEOTIDE SEQUENCE [LARGE SCALE GENOMIC DNA]</scope>
    <source>
        <strain evidence="2 4">DSM 17835</strain>
    </source>
</reference>
<dbReference type="RefSeq" id="WP_010567197.1">
    <property type="nucleotide sequence ID" value="NZ_CP091043.1"/>
</dbReference>
<evidence type="ECO:0000313" key="2">
    <source>
        <dbReference type="EMBL" id="TWS05185.1"/>
    </source>
</evidence>
<dbReference type="Pfam" id="PF18918">
    <property type="entry name" value="DUF5669"/>
    <property type="match status" value="1"/>
</dbReference>
<dbReference type="AlphaFoldDB" id="A0A5C5QIL3"/>
<evidence type="ECO:0000313" key="4">
    <source>
        <dbReference type="Proteomes" id="UP000317951"/>
    </source>
</evidence>
<sequence>MSYTPELVAELEILALFNLDSSQEGLKVHQTAAPTAIAAAQRLFEKKLIDQPDGGYLTSLGRDAAEQAQTLLTILTTATNKEAA</sequence>
<reference evidence="1 3" key="1">
    <citation type="submission" date="2016-10" db="EMBL/GenBank/DDBJ databases">
        <authorList>
            <person name="Varghese N."/>
            <person name="Submissions S."/>
        </authorList>
    </citation>
    <scope>NUCLEOTIDE SEQUENCE [LARGE SCALE GENOMIC DNA]</scope>
    <source>
        <strain evidence="1 3">DSM 17835</strain>
    </source>
</reference>